<dbReference type="Proteomes" id="UP000327157">
    <property type="component" value="Chromosome 17"/>
</dbReference>
<comment type="caution">
    <text evidence="1">The sequence shown here is derived from an EMBL/GenBank/DDBJ whole genome shotgun (WGS) entry which is preliminary data.</text>
</comment>
<organism evidence="1 2">
    <name type="scientific">Pyrus ussuriensis x Pyrus communis</name>
    <dbReference type="NCBI Taxonomy" id="2448454"/>
    <lineage>
        <taxon>Eukaryota</taxon>
        <taxon>Viridiplantae</taxon>
        <taxon>Streptophyta</taxon>
        <taxon>Embryophyta</taxon>
        <taxon>Tracheophyta</taxon>
        <taxon>Spermatophyta</taxon>
        <taxon>Magnoliopsida</taxon>
        <taxon>eudicotyledons</taxon>
        <taxon>Gunneridae</taxon>
        <taxon>Pentapetalae</taxon>
        <taxon>rosids</taxon>
        <taxon>fabids</taxon>
        <taxon>Rosales</taxon>
        <taxon>Rosaceae</taxon>
        <taxon>Amygdaloideae</taxon>
        <taxon>Maleae</taxon>
        <taxon>Pyrus</taxon>
    </lineage>
</organism>
<gene>
    <name evidence="1" type="ORF">D8674_019293</name>
</gene>
<reference evidence="1 2" key="3">
    <citation type="submission" date="2019-11" db="EMBL/GenBank/DDBJ databases">
        <title>A de novo genome assembly of a pear dwarfing rootstock.</title>
        <authorList>
            <person name="Wang F."/>
            <person name="Wang J."/>
            <person name="Li S."/>
            <person name="Zhang Y."/>
            <person name="Fang M."/>
            <person name="Ma L."/>
            <person name="Zhao Y."/>
            <person name="Jiang S."/>
        </authorList>
    </citation>
    <scope>NUCLEOTIDE SEQUENCE [LARGE SCALE GENOMIC DNA]</scope>
    <source>
        <strain evidence="1">S2</strain>
        <tissue evidence="1">Leaf</tissue>
    </source>
</reference>
<protein>
    <submittedName>
        <fullName evidence="1">Uncharacterized protein</fullName>
    </submittedName>
</protein>
<reference evidence="1 2" key="1">
    <citation type="submission" date="2019-09" db="EMBL/GenBank/DDBJ databases">
        <authorList>
            <person name="Ou C."/>
        </authorList>
    </citation>
    <scope>NUCLEOTIDE SEQUENCE [LARGE SCALE GENOMIC DNA]</scope>
    <source>
        <strain evidence="1">S2</strain>
        <tissue evidence="1">Leaf</tissue>
    </source>
</reference>
<name>A0A5N5GBX4_9ROSA</name>
<proteinExistence type="predicted"/>
<evidence type="ECO:0000313" key="2">
    <source>
        <dbReference type="Proteomes" id="UP000327157"/>
    </source>
</evidence>
<accession>A0A5N5GBX4</accession>
<reference evidence="2" key="2">
    <citation type="submission" date="2019-10" db="EMBL/GenBank/DDBJ databases">
        <title>A de novo genome assembly of a pear dwarfing rootstock.</title>
        <authorList>
            <person name="Wang F."/>
            <person name="Wang J."/>
            <person name="Li S."/>
            <person name="Zhang Y."/>
            <person name="Fang M."/>
            <person name="Ma L."/>
            <person name="Zhao Y."/>
            <person name="Jiang S."/>
        </authorList>
    </citation>
    <scope>NUCLEOTIDE SEQUENCE [LARGE SCALE GENOMIC DNA]</scope>
</reference>
<sequence length="72" mass="8178">MSSVEFVCRVLELSPAQVFSTPLRGFSEGDDQRRLENRPGWRFLELTVEKAVDASRICNDWKHGTEEILGPA</sequence>
<dbReference type="EMBL" id="SMOL01000487">
    <property type="protein sequence ID" value="KAB2611261.1"/>
    <property type="molecule type" value="Genomic_DNA"/>
</dbReference>
<evidence type="ECO:0000313" key="1">
    <source>
        <dbReference type="EMBL" id="KAB2611261.1"/>
    </source>
</evidence>
<keyword evidence="2" id="KW-1185">Reference proteome</keyword>
<dbReference type="AlphaFoldDB" id="A0A5N5GBX4"/>